<dbReference type="SUPFAM" id="SSF55347">
    <property type="entry name" value="Glyceraldehyde-3-phosphate dehydrogenase-like, C-terminal domain"/>
    <property type="match status" value="1"/>
</dbReference>
<keyword evidence="4" id="KW-1185">Reference proteome</keyword>
<feature type="region of interest" description="Disordered" evidence="1">
    <location>
        <begin position="441"/>
        <end position="473"/>
    </location>
</feature>
<proteinExistence type="predicted"/>
<keyword evidence="3" id="KW-0560">Oxidoreductase</keyword>
<dbReference type="InterPro" id="IPR000683">
    <property type="entry name" value="Gfo/Idh/MocA-like_OxRdtase_N"/>
</dbReference>
<dbReference type="GO" id="GO:0050606">
    <property type="term" value="F:4-carboxy-2-hydroxymuconate semialdehyde hemiacetal dehydrogenase activity"/>
    <property type="evidence" value="ECO:0007669"/>
    <property type="project" value="UniProtKB-EC"/>
</dbReference>
<dbReference type="InterPro" id="IPR050463">
    <property type="entry name" value="Gfo/Idh/MocA_oxidrdct_glycsds"/>
</dbReference>
<evidence type="ECO:0000259" key="2">
    <source>
        <dbReference type="Pfam" id="PF01408"/>
    </source>
</evidence>
<protein>
    <submittedName>
        <fullName evidence="3">4-carboxy-2-hydroxymuconate-6-semialdehyde dehydrogenase</fullName>
        <ecNumber evidence="3">1.1.1.312</ecNumber>
    </submittedName>
</protein>
<dbReference type="PANTHER" id="PTHR43818:SF5">
    <property type="entry name" value="OXIDOREDUCTASE FAMILY PROTEIN"/>
    <property type="match status" value="1"/>
</dbReference>
<feature type="compositionally biased region" description="Polar residues" evidence="1">
    <location>
        <begin position="463"/>
        <end position="473"/>
    </location>
</feature>
<dbReference type="AlphaFoldDB" id="A0A5C6ATJ7"/>
<dbReference type="Gene3D" id="3.30.360.10">
    <property type="entry name" value="Dihydrodipicolinate Reductase, domain 2"/>
    <property type="match status" value="1"/>
</dbReference>
<organism evidence="3 4">
    <name type="scientific">Stieleria varia</name>
    <dbReference type="NCBI Taxonomy" id="2528005"/>
    <lineage>
        <taxon>Bacteria</taxon>
        <taxon>Pseudomonadati</taxon>
        <taxon>Planctomycetota</taxon>
        <taxon>Planctomycetia</taxon>
        <taxon>Pirellulales</taxon>
        <taxon>Pirellulaceae</taxon>
        <taxon>Stieleria</taxon>
    </lineage>
</organism>
<sequence length="473" mass="51205">MPKSEPSDEPSVKSPSGASSTRPLTQSASRRGFIKGGSLMLAGGALGNALAVAQNAHAFGSDEIRVALVGCGRRGTQSAIAALGKSAQQSTSGGRVVLIAMADVFANQLQSAYRTIKGQCGDHVDLDDRRFVGLDAYQQVMQTDADVVLLATPPAFRPLHFAAAVDARKHVLMEKPVANDAAGVREVLAAGQLATQRNLACSVGFTHRQDPIYQQVIAKIHDGAIGDPVFARAYCNAGPIRLSPRRRGETELEYQLRNWNHFPWLGGDFLVEQHVSGLDIINWALSATPRTAQGQGGWMSRDERMEGQVFDHHSVEFAYSPSLRLLSQCRRSVGCWNSVSEHLHGTAGYADLTTGRLFRSDGDVLWKADDGGQKVDPTERHQASFFAALRRGERPNEIEQGAQSTLTAIMGRVATVTGKLVRWDDLAKSTDRELDVTTLTSMLQSPPCQPDEQGHYPDKSPVSRGTSSGRRPV</sequence>
<evidence type="ECO:0000313" key="3">
    <source>
        <dbReference type="EMBL" id="TWU02777.1"/>
    </source>
</evidence>
<dbReference type="OrthoDB" id="253515at2"/>
<dbReference type="InterPro" id="IPR006311">
    <property type="entry name" value="TAT_signal"/>
</dbReference>
<evidence type="ECO:0000313" key="4">
    <source>
        <dbReference type="Proteomes" id="UP000320176"/>
    </source>
</evidence>
<dbReference type="SUPFAM" id="SSF51735">
    <property type="entry name" value="NAD(P)-binding Rossmann-fold domains"/>
    <property type="match status" value="1"/>
</dbReference>
<gene>
    <name evidence="3" type="primary">ligC_2</name>
    <name evidence="3" type="ORF">Pla52n_38360</name>
</gene>
<feature type="domain" description="Gfo/Idh/MocA-like oxidoreductase N-terminal" evidence="2">
    <location>
        <begin position="64"/>
        <end position="205"/>
    </location>
</feature>
<dbReference type="Pfam" id="PF01408">
    <property type="entry name" value="GFO_IDH_MocA"/>
    <property type="match status" value="1"/>
</dbReference>
<feature type="region of interest" description="Disordered" evidence="1">
    <location>
        <begin position="1"/>
        <end position="29"/>
    </location>
</feature>
<comment type="caution">
    <text evidence="3">The sequence shown here is derived from an EMBL/GenBank/DDBJ whole genome shotgun (WGS) entry which is preliminary data.</text>
</comment>
<dbReference type="PROSITE" id="PS51318">
    <property type="entry name" value="TAT"/>
    <property type="match status" value="1"/>
</dbReference>
<dbReference type="RefSeq" id="WP_146521041.1">
    <property type="nucleotide sequence ID" value="NZ_CP151726.1"/>
</dbReference>
<feature type="compositionally biased region" description="Polar residues" evidence="1">
    <location>
        <begin position="13"/>
        <end position="29"/>
    </location>
</feature>
<evidence type="ECO:0000256" key="1">
    <source>
        <dbReference type="SAM" id="MobiDB-lite"/>
    </source>
</evidence>
<name>A0A5C6ATJ7_9BACT</name>
<dbReference type="EC" id="1.1.1.312" evidence="3"/>
<dbReference type="InterPro" id="IPR036291">
    <property type="entry name" value="NAD(P)-bd_dom_sf"/>
</dbReference>
<dbReference type="PANTHER" id="PTHR43818">
    <property type="entry name" value="BCDNA.GH03377"/>
    <property type="match status" value="1"/>
</dbReference>
<dbReference type="Gene3D" id="3.40.50.720">
    <property type="entry name" value="NAD(P)-binding Rossmann-like Domain"/>
    <property type="match status" value="1"/>
</dbReference>
<dbReference type="EMBL" id="SJPN01000004">
    <property type="protein sequence ID" value="TWU02777.1"/>
    <property type="molecule type" value="Genomic_DNA"/>
</dbReference>
<reference evidence="3 4" key="1">
    <citation type="submission" date="2019-02" db="EMBL/GenBank/DDBJ databases">
        <title>Deep-cultivation of Planctomycetes and their phenomic and genomic characterization uncovers novel biology.</title>
        <authorList>
            <person name="Wiegand S."/>
            <person name="Jogler M."/>
            <person name="Boedeker C."/>
            <person name="Pinto D."/>
            <person name="Vollmers J."/>
            <person name="Rivas-Marin E."/>
            <person name="Kohn T."/>
            <person name="Peeters S.H."/>
            <person name="Heuer A."/>
            <person name="Rast P."/>
            <person name="Oberbeckmann S."/>
            <person name="Bunk B."/>
            <person name="Jeske O."/>
            <person name="Meyerdierks A."/>
            <person name="Storesund J.E."/>
            <person name="Kallscheuer N."/>
            <person name="Luecker S."/>
            <person name="Lage O.M."/>
            <person name="Pohl T."/>
            <person name="Merkel B.J."/>
            <person name="Hornburger P."/>
            <person name="Mueller R.-W."/>
            <person name="Bruemmer F."/>
            <person name="Labrenz M."/>
            <person name="Spormann A.M."/>
            <person name="Op Den Camp H."/>
            <person name="Overmann J."/>
            <person name="Amann R."/>
            <person name="Jetten M.S.M."/>
            <person name="Mascher T."/>
            <person name="Medema M.H."/>
            <person name="Devos D.P."/>
            <person name="Kaster A.-K."/>
            <person name="Ovreas L."/>
            <person name="Rohde M."/>
            <person name="Galperin M.Y."/>
            <person name="Jogler C."/>
        </authorList>
    </citation>
    <scope>NUCLEOTIDE SEQUENCE [LARGE SCALE GENOMIC DNA]</scope>
    <source>
        <strain evidence="3 4">Pla52n</strain>
    </source>
</reference>
<accession>A0A5C6ATJ7</accession>
<dbReference type="GO" id="GO:0000166">
    <property type="term" value="F:nucleotide binding"/>
    <property type="evidence" value="ECO:0007669"/>
    <property type="project" value="InterPro"/>
</dbReference>
<dbReference type="Proteomes" id="UP000320176">
    <property type="component" value="Unassembled WGS sequence"/>
</dbReference>